<gene>
    <name evidence="2" type="ORF">A2Y62_20925</name>
</gene>
<dbReference type="Pfam" id="PF01370">
    <property type="entry name" value="Epimerase"/>
    <property type="match status" value="1"/>
</dbReference>
<dbReference type="InterPro" id="IPR036291">
    <property type="entry name" value="NAD(P)-bd_dom_sf"/>
</dbReference>
<evidence type="ECO:0000313" key="2">
    <source>
        <dbReference type="EMBL" id="OGF61983.1"/>
    </source>
</evidence>
<dbReference type="PANTHER" id="PTHR43238:SF1">
    <property type="entry name" value="GDP-L-FUCOSE SYNTHASE"/>
    <property type="match status" value="1"/>
</dbReference>
<dbReference type="AlphaFoldDB" id="A0A1F5VEW2"/>
<dbReference type="InterPro" id="IPR001509">
    <property type="entry name" value="Epimerase_deHydtase"/>
</dbReference>
<dbReference type="Gene3D" id="3.90.25.10">
    <property type="entry name" value="UDP-galactose 4-epimerase, domain 1"/>
    <property type="match status" value="1"/>
</dbReference>
<dbReference type="Proteomes" id="UP000178943">
    <property type="component" value="Unassembled WGS sequence"/>
</dbReference>
<sequence>MSFWRNKKVLVTGGAGFIGSYLVEDLVKEGAIVTVADNLERGKLDNLKKVSKNIIFYITDLRNYDNCLKVCKNQDLVMNLAAKVTGIEYNRTHQRDMFESNMTLQQNVLKAAWEREVQRFLQVSTACIYPNDAAVPTCENEGTRGEPEPTNSGYGWAKRMGERLAEYYAQETKMEIAMVRPFNSYGARDYYDIKTSHVIPALIRKIHIGQNPVEVWGSGNQSRVFIHARDVASGMKLVTEKYAKADPVNIGHDQDIQIRELVEKIQNIMNIHNPVFYNTKMPEGYPRRAADITKLKSVTGGFIPTVSIDEGLAESIEFFKEMLKENALLDTNLASYYGSE</sequence>
<dbReference type="GO" id="GO:0050577">
    <property type="term" value="F:GDP-L-fucose synthase activity"/>
    <property type="evidence" value="ECO:0007669"/>
    <property type="project" value="TreeGrafter"/>
</dbReference>
<dbReference type="SUPFAM" id="SSF51735">
    <property type="entry name" value="NAD(P)-binding Rossmann-fold domains"/>
    <property type="match status" value="1"/>
</dbReference>
<proteinExistence type="predicted"/>
<evidence type="ECO:0000313" key="3">
    <source>
        <dbReference type="Proteomes" id="UP000178943"/>
    </source>
</evidence>
<name>A0A1F5VEW2_9BACT</name>
<protein>
    <recommendedName>
        <fullName evidence="1">NAD-dependent epimerase/dehydratase domain-containing protein</fullName>
    </recommendedName>
</protein>
<comment type="caution">
    <text evidence="2">The sequence shown here is derived from an EMBL/GenBank/DDBJ whole genome shotgun (WGS) entry which is preliminary data.</text>
</comment>
<dbReference type="Gene3D" id="3.40.50.720">
    <property type="entry name" value="NAD(P)-binding Rossmann-like Domain"/>
    <property type="match status" value="1"/>
</dbReference>
<dbReference type="EMBL" id="MFGW01000186">
    <property type="protein sequence ID" value="OGF61983.1"/>
    <property type="molecule type" value="Genomic_DNA"/>
</dbReference>
<dbReference type="PANTHER" id="PTHR43238">
    <property type="entry name" value="GDP-L-FUCOSE SYNTHASE"/>
    <property type="match status" value="1"/>
</dbReference>
<reference evidence="2 3" key="1">
    <citation type="journal article" date="2016" name="Nat. Commun.">
        <title>Thousands of microbial genomes shed light on interconnected biogeochemical processes in an aquifer system.</title>
        <authorList>
            <person name="Anantharaman K."/>
            <person name="Brown C.T."/>
            <person name="Hug L.A."/>
            <person name="Sharon I."/>
            <person name="Castelle C.J."/>
            <person name="Probst A.J."/>
            <person name="Thomas B.C."/>
            <person name="Singh A."/>
            <person name="Wilkins M.J."/>
            <person name="Karaoz U."/>
            <person name="Brodie E.L."/>
            <person name="Williams K.H."/>
            <person name="Hubbard S.S."/>
            <person name="Banfield J.F."/>
        </authorList>
    </citation>
    <scope>NUCLEOTIDE SEQUENCE [LARGE SCALE GENOMIC DNA]</scope>
</reference>
<feature type="domain" description="NAD-dependent epimerase/dehydratase" evidence="1">
    <location>
        <begin position="9"/>
        <end position="251"/>
    </location>
</feature>
<accession>A0A1F5VEW2</accession>
<evidence type="ECO:0000259" key="1">
    <source>
        <dbReference type="Pfam" id="PF01370"/>
    </source>
</evidence>
<organism evidence="2 3">
    <name type="scientific">Candidatus Fischerbacteria bacterium RBG_13_37_8</name>
    <dbReference type="NCBI Taxonomy" id="1817863"/>
    <lineage>
        <taxon>Bacteria</taxon>
        <taxon>Candidatus Fischeribacteriota</taxon>
    </lineage>
</organism>
<dbReference type="STRING" id="1817863.A2Y62_20925"/>